<feature type="non-terminal residue" evidence="1">
    <location>
        <position position="1"/>
    </location>
</feature>
<feature type="non-terminal residue" evidence="1">
    <location>
        <position position="94"/>
    </location>
</feature>
<gene>
    <name evidence="1" type="ORF">AFUS01_LOCUS31681</name>
</gene>
<dbReference type="AlphaFoldDB" id="A0A8J2PGG4"/>
<dbReference type="EMBL" id="CAJVCH010506870">
    <property type="protein sequence ID" value="CAG7821338.1"/>
    <property type="molecule type" value="Genomic_DNA"/>
</dbReference>
<reference evidence="1" key="1">
    <citation type="submission" date="2021-06" db="EMBL/GenBank/DDBJ databases">
        <authorList>
            <person name="Hodson N. C."/>
            <person name="Mongue J. A."/>
            <person name="Jaron S. K."/>
        </authorList>
    </citation>
    <scope>NUCLEOTIDE SEQUENCE</scope>
</reference>
<comment type="caution">
    <text evidence="1">The sequence shown here is derived from an EMBL/GenBank/DDBJ whole genome shotgun (WGS) entry which is preliminary data.</text>
</comment>
<sequence>WRSNSVTMNDVRDILEFDLGIGNGKKFGQGKAGPKMKKDQAPFKRPEGMHRELYALLCADGGKNFNDLAPLLPTDAPGGYKKKAKLGARHVRKW</sequence>
<proteinExistence type="predicted"/>
<dbReference type="Proteomes" id="UP000708208">
    <property type="component" value="Unassembled WGS sequence"/>
</dbReference>
<dbReference type="OrthoDB" id="19740at2759"/>
<evidence type="ECO:0000313" key="1">
    <source>
        <dbReference type="EMBL" id="CAG7821338.1"/>
    </source>
</evidence>
<protein>
    <submittedName>
        <fullName evidence="1">Uncharacterized protein</fullName>
    </submittedName>
</protein>
<organism evidence="1 2">
    <name type="scientific">Allacma fusca</name>
    <dbReference type="NCBI Taxonomy" id="39272"/>
    <lineage>
        <taxon>Eukaryota</taxon>
        <taxon>Metazoa</taxon>
        <taxon>Ecdysozoa</taxon>
        <taxon>Arthropoda</taxon>
        <taxon>Hexapoda</taxon>
        <taxon>Collembola</taxon>
        <taxon>Symphypleona</taxon>
        <taxon>Sminthuridae</taxon>
        <taxon>Allacma</taxon>
    </lineage>
</organism>
<keyword evidence="2" id="KW-1185">Reference proteome</keyword>
<evidence type="ECO:0000313" key="2">
    <source>
        <dbReference type="Proteomes" id="UP000708208"/>
    </source>
</evidence>
<accession>A0A8J2PGG4</accession>
<name>A0A8J2PGG4_9HEXA</name>